<keyword evidence="3" id="KW-0597">Phosphoprotein</keyword>
<dbReference type="InterPro" id="IPR050839">
    <property type="entry name" value="Rho-assoc_Ser/Thr_Kinase"/>
</dbReference>
<keyword evidence="7 11" id="KW-0067">ATP-binding</keyword>
<sequence>MDPDTGGDDNRLRLNFPFENQNNYNASNTRVYPTTPSTFPQPIYAAQQQDFLGSHLSPNPLNGGYFMNNPYPPQQQAQYANPGYQYQQAGNLQSPQPAYQTSARGFPGQTPNDATHGLIQQFSNQDISGAQGVYNRTPSPNPRPRTAGNQPQTTSHLAPPVPARSPRPVEEEEQQNPRKFSDNVLKRGTAAKQLVNSFFQESLERARDRNIRNKELDVILKDPSVSDSRKQQELKDIAEKEARFLRFLRTAESPKNFTTIKVIGKGAFGEVKLVQRKTDGKIYALKSLIKAEMFKKDQLAHVRAERDILADSRDNPWLVKLHASFQDSAYLYMLMEFLPGGDLMTMLIKYEIFSEDITRFYMAEIVMAIEAVHKLGFLHRDIKPDNILLDRGGHIKLTDFGLSTGGRKQHENSYYQALLKSANDKPGNRNSMAFNEQINLTVSNRKEVQTWRKSRRHMAYSTVGTPDYIAPEIFLNQGYTYLCDWWSVGAIMFECLVGWPPFCAENTHDTYRKIVNWRDSLYFPEELVLGRDAEDMIRGLLCDANDRLGKEGGAHDGANEIKRHPFFRGVVWDQLRKIRAPFEPRLSSNIDVSYFPIDEIPQEDNSAAIRAQANRLPEEQDAEMNLPFIGYTYKAFNAFQS</sequence>
<dbReference type="GO" id="GO:0030866">
    <property type="term" value="P:cortical actin cytoskeleton organization"/>
    <property type="evidence" value="ECO:0007669"/>
    <property type="project" value="EnsemblFungi"/>
</dbReference>
<comment type="caution">
    <text evidence="15">The sequence shown here is derived from an EMBL/GenBank/DDBJ whole genome shotgun (WGS) entry which is preliminary data.</text>
</comment>
<comment type="similarity">
    <text evidence="8">Belongs to the protein kinase superfamily. STE Ser/Thr protein kinase family. COT1 subfamily.</text>
</comment>
<keyword evidence="4" id="KW-0808">Transferase</keyword>
<evidence type="ECO:0000256" key="5">
    <source>
        <dbReference type="ARBA" id="ARBA00022741"/>
    </source>
</evidence>
<dbReference type="FunFam" id="3.30.200.20:FF:000192">
    <property type="entry name" value="Serine/threonine-protein kinase cot-1"/>
    <property type="match status" value="1"/>
</dbReference>
<dbReference type="GO" id="GO:0030950">
    <property type="term" value="P:establishment or maintenance of actin cytoskeleton polarity"/>
    <property type="evidence" value="ECO:0007669"/>
    <property type="project" value="EnsemblFungi"/>
</dbReference>
<feature type="region of interest" description="Disordered" evidence="12">
    <location>
        <begin position="87"/>
        <end position="116"/>
    </location>
</feature>
<evidence type="ECO:0000256" key="3">
    <source>
        <dbReference type="ARBA" id="ARBA00022553"/>
    </source>
</evidence>
<dbReference type="AlphaFoldDB" id="A0A0G2H8N5"/>
<evidence type="ECO:0000256" key="6">
    <source>
        <dbReference type="ARBA" id="ARBA00022777"/>
    </source>
</evidence>
<feature type="region of interest" description="Disordered" evidence="12">
    <location>
        <begin position="130"/>
        <end position="184"/>
    </location>
</feature>
<evidence type="ECO:0000259" key="14">
    <source>
        <dbReference type="PROSITE" id="PS51285"/>
    </source>
</evidence>
<feature type="binding site" evidence="11">
    <location>
        <position position="286"/>
    </location>
    <ligand>
        <name>ATP</name>
        <dbReference type="ChEBI" id="CHEBI:30616"/>
    </ligand>
</feature>
<dbReference type="GO" id="GO:0005935">
    <property type="term" value="C:cellular bud neck"/>
    <property type="evidence" value="ECO:0007669"/>
    <property type="project" value="EnsemblFungi"/>
</dbReference>
<evidence type="ECO:0000256" key="11">
    <source>
        <dbReference type="PROSITE-ProRule" id="PRU10141"/>
    </source>
</evidence>
<dbReference type="GO" id="GO:0004674">
    <property type="term" value="F:protein serine/threonine kinase activity"/>
    <property type="evidence" value="ECO:0007669"/>
    <property type="project" value="UniProtKB-KW"/>
</dbReference>
<dbReference type="PROSITE" id="PS00107">
    <property type="entry name" value="PROTEIN_KINASE_ATP"/>
    <property type="match status" value="1"/>
</dbReference>
<dbReference type="Pfam" id="PF00069">
    <property type="entry name" value="Pkinase"/>
    <property type="match status" value="2"/>
</dbReference>
<dbReference type="Gene3D" id="3.30.200.20">
    <property type="entry name" value="Phosphorylase Kinase, domain 1"/>
    <property type="match status" value="1"/>
</dbReference>
<accession>A0A0G2H8N5</accession>
<name>A0A0G2H8N5_PHACM</name>
<proteinExistence type="inferred from homology"/>
<dbReference type="GO" id="GO:0005634">
    <property type="term" value="C:nucleus"/>
    <property type="evidence" value="ECO:0007669"/>
    <property type="project" value="EnsemblFungi"/>
</dbReference>
<dbReference type="GO" id="GO:0000131">
    <property type="term" value="C:incipient cellular bud site"/>
    <property type="evidence" value="ECO:0007669"/>
    <property type="project" value="EnsemblFungi"/>
</dbReference>
<evidence type="ECO:0000256" key="10">
    <source>
        <dbReference type="ARBA" id="ARBA00048679"/>
    </source>
</evidence>
<dbReference type="GO" id="GO:2000247">
    <property type="term" value="P:positive regulation of establishment or maintenance of bipolar cell polarity regulating cell shape"/>
    <property type="evidence" value="ECO:0007669"/>
    <property type="project" value="EnsemblFungi"/>
</dbReference>
<evidence type="ECO:0000256" key="9">
    <source>
        <dbReference type="ARBA" id="ARBA00047899"/>
    </source>
</evidence>
<comment type="catalytic activity">
    <reaction evidence="10">
        <text>L-seryl-[protein] + ATP = O-phospho-L-seryl-[protein] + ADP + H(+)</text>
        <dbReference type="Rhea" id="RHEA:17989"/>
        <dbReference type="Rhea" id="RHEA-COMP:9863"/>
        <dbReference type="Rhea" id="RHEA-COMP:11604"/>
        <dbReference type="ChEBI" id="CHEBI:15378"/>
        <dbReference type="ChEBI" id="CHEBI:29999"/>
        <dbReference type="ChEBI" id="CHEBI:30616"/>
        <dbReference type="ChEBI" id="CHEBI:83421"/>
        <dbReference type="ChEBI" id="CHEBI:456216"/>
        <dbReference type="EC" id="2.7.11.1"/>
    </reaction>
</comment>
<evidence type="ECO:0000256" key="4">
    <source>
        <dbReference type="ARBA" id="ARBA00022679"/>
    </source>
</evidence>
<keyword evidence="2" id="KW-0723">Serine/threonine-protein kinase</keyword>
<dbReference type="GO" id="GO:0051285">
    <property type="term" value="C:cell cortex of cell tip"/>
    <property type="evidence" value="ECO:0007669"/>
    <property type="project" value="EnsemblFungi"/>
</dbReference>
<dbReference type="EC" id="2.7.11.1" evidence="1"/>
<dbReference type="EMBL" id="LCWF01000053">
    <property type="protein sequence ID" value="KKY24970.1"/>
    <property type="molecule type" value="Genomic_DNA"/>
</dbReference>
<dbReference type="GO" id="GO:0050708">
    <property type="term" value="P:regulation of protein secretion"/>
    <property type="evidence" value="ECO:0007669"/>
    <property type="project" value="EnsemblFungi"/>
</dbReference>
<evidence type="ECO:0000313" key="16">
    <source>
        <dbReference type="Proteomes" id="UP000053317"/>
    </source>
</evidence>
<evidence type="ECO:0000256" key="8">
    <source>
        <dbReference type="ARBA" id="ARBA00038271"/>
    </source>
</evidence>
<reference evidence="15 16" key="2">
    <citation type="submission" date="2015-05" db="EMBL/GenBank/DDBJ databases">
        <authorList>
            <person name="Morales-Cruz A."/>
            <person name="Amrine K.C."/>
            <person name="Cantu D."/>
        </authorList>
    </citation>
    <scope>NUCLEOTIDE SEQUENCE [LARGE SCALE GENOMIC DNA]</scope>
    <source>
        <strain evidence="15">UCRPC4</strain>
    </source>
</reference>
<dbReference type="GO" id="GO:0035838">
    <property type="term" value="C:growing cell tip"/>
    <property type="evidence" value="ECO:0007669"/>
    <property type="project" value="EnsemblFungi"/>
</dbReference>
<dbReference type="InterPro" id="IPR008271">
    <property type="entry name" value="Ser/Thr_kinase_AS"/>
</dbReference>
<evidence type="ECO:0000256" key="1">
    <source>
        <dbReference type="ARBA" id="ARBA00012513"/>
    </source>
</evidence>
<dbReference type="GO" id="GO:0043332">
    <property type="term" value="C:mating projection tip"/>
    <property type="evidence" value="ECO:0007669"/>
    <property type="project" value="EnsemblFungi"/>
</dbReference>
<dbReference type="GO" id="GO:1902554">
    <property type="term" value="C:serine/threonine protein kinase complex"/>
    <property type="evidence" value="ECO:0007669"/>
    <property type="project" value="EnsemblFungi"/>
</dbReference>
<dbReference type="Gene3D" id="1.10.510.10">
    <property type="entry name" value="Transferase(Phosphotransferase) domain 1"/>
    <property type="match status" value="1"/>
</dbReference>
<dbReference type="FunFam" id="1.10.510.10:FF:000229">
    <property type="entry name" value="Serine/threonine-protein kinase cot-1"/>
    <property type="match status" value="1"/>
</dbReference>
<dbReference type="FunFam" id="1.10.510.10:FF:000086">
    <property type="entry name" value="Non-specific serine/threonine protein kinase"/>
    <property type="match status" value="1"/>
</dbReference>
<feature type="domain" description="AGC-kinase C-terminal" evidence="14">
    <location>
        <begin position="568"/>
        <end position="641"/>
    </location>
</feature>
<dbReference type="PANTHER" id="PTHR22988:SF76">
    <property type="entry name" value="CHROMOSOME UNDETERMINED SCAFFOLD_135, WHOLE GENOME SHOTGUN SEQUENCE"/>
    <property type="match status" value="1"/>
</dbReference>
<dbReference type="GO" id="GO:0060237">
    <property type="term" value="P:regulation of fungal-type cell wall organization"/>
    <property type="evidence" value="ECO:0007669"/>
    <property type="project" value="EnsemblFungi"/>
</dbReference>
<feature type="domain" description="Protein kinase" evidence="13">
    <location>
        <begin position="257"/>
        <end position="567"/>
    </location>
</feature>
<dbReference type="GO" id="GO:0071472">
    <property type="term" value="P:cellular response to salt stress"/>
    <property type="evidence" value="ECO:0007669"/>
    <property type="project" value="EnsemblFungi"/>
</dbReference>
<keyword evidence="16" id="KW-1185">Reference proteome</keyword>
<dbReference type="GO" id="GO:0042802">
    <property type="term" value="F:identical protein binding"/>
    <property type="evidence" value="ECO:0007669"/>
    <property type="project" value="EnsemblFungi"/>
</dbReference>
<comment type="catalytic activity">
    <reaction evidence="9">
        <text>L-threonyl-[protein] + ATP = O-phospho-L-threonyl-[protein] + ADP + H(+)</text>
        <dbReference type="Rhea" id="RHEA:46608"/>
        <dbReference type="Rhea" id="RHEA-COMP:11060"/>
        <dbReference type="Rhea" id="RHEA-COMP:11605"/>
        <dbReference type="ChEBI" id="CHEBI:15378"/>
        <dbReference type="ChEBI" id="CHEBI:30013"/>
        <dbReference type="ChEBI" id="CHEBI:30616"/>
        <dbReference type="ChEBI" id="CHEBI:61977"/>
        <dbReference type="ChEBI" id="CHEBI:456216"/>
        <dbReference type="EC" id="2.7.11.1"/>
    </reaction>
</comment>
<evidence type="ECO:0000256" key="7">
    <source>
        <dbReference type="ARBA" id="ARBA00022840"/>
    </source>
</evidence>
<dbReference type="InterPro" id="IPR000719">
    <property type="entry name" value="Prot_kinase_dom"/>
</dbReference>
<evidence type="ECO:0000259" key="13">
    <source>
        <dbReference type="PROSITE" id="PS50011"/>
    </source>
</evidence>
<dbReference type="SUPFAM" id="SSF56112">
    <property type="entry name" value="Protein kinase-like (PK-like)"/>
    <property type="match status" value="1"/>
</dbReference>
<dbReference type="InterPro" id="IPR000961">
    <property type="entry name" value="AGC-kinase_C"/>
</dbReference>
<dbReference type="GO" id="GO:0045921">
    <property type="term" value="P:positive regulation of exocytosis"/>
    <property type="evidence" value="ECO:0007669"/>
    <property type="project" value="EnsemblFungi"/>
</dbReference>
<protein>
    <recommendedName>
        <fullName evidence="1">non-specific serine/threonine protein kinase</fullName>
        <ecNumber evidence="1">2.7.11.1</ecNumber>
    </recommendedName>
</protein>
<evidence type="ECO:0000256" key="2">
    <source>
        <dbReference type="ARBA" id="ARBA00022527"/>
    </source>
</evidence>
<dbReference type="Proteomes" id="UP000053317">
    <property type="component" value="Unassembled WGS sequence"/>
</dbReference>
<dbReference type="SMART" id="SM00133">
    <property type="entry name" value="S_TK_X"/>
    <property type="match status" value="1"/>
</dbReference>
<dbReference type="GO" id="GO:0007118">
    <property type="term" value="P:budding cell apical bud growth"/>
    <property type="evidence" value="ECO:0007669"/>
    <property type="project" value="EnsemblFungi"/>
</dbReference>
<dbReference type="PROSITE" id="PS00108">
    <property type="entry name" value="PROTEIN_KINASE_ST"/>
    <property type="match status" value="1"/>
</dbReference>
<dbReference type="PROSITE" id="PS51285">
    <property type="entry name" value="AGC_KINASE_CTER"/>
    <property type="match status" value="1"/>
</dbReference>
<gene>
    <name evidence="15" type="ORF">UCRPC4_g02191</name>
</gene>
<dbReference type="GO" id="GO:0005524">
    <property type="term" value="F:ATP binding"/>
    <property type="evidence" value="ECO:0007669"/>
    <property type="project" value="UniProtKB-UniRule"/>
</dbReference>
<dbReference type="PROSITE" id="PS50011">
    <property type="entry name" value="PROTEIN_KINASE_DOM"/>
    <property type="match status" value="1"/>
</dbReference>
<dbReference type="OrthoDB" id="3638488at2759"/>
<dbReference type="GO" id="GO:0070507">
    <property type="term" value="P:regulation of microtubule cytoskeleton organization"/>
    <property type="evidence" value="ECO:0007669"/>
    <property type="project" value="EnsemblFungi"/>
</dbReference>
<dbReference type="GO" id="GO:0062200">
    <property type="term" value="P:RAM/MOR signaling"/>
    <property type="evidence" value="ECO:0007669"/>
    <property type="project" value="EnsemblFungi"/>
</dbReference>
<dbReference type="GO" id="GO:0097248">
    <property type="term" value="P:maintenance of protein location in cell cortex of cell tip"/>
    <property type="evidence" value="ECO:0007669"/>
    <property type="project" value="EnsemblFungi"/>
</dbReference>
<dbReference type="GO" id="GO:0005934">
    <property type="term" value="C:cellular bud tip"/>
    <property type="evidence" value="ECO:0007669"/>
    <property type="project" value="EnsemblFungi"/>
</dbReference>
<dbReference type="PANTHER" id="PTHR22988">
    <property type="entry name" value="MYOTONIC DYSTROPHY S/T KINASE-RELATED"/>
    <property type="match status" value="1"/>
</dbReference>
<dbReference type="InterPro" id="IPR011009">
    <property type="entry name" value="Kinase-like_dom_sf"/>
</dbReference>
<evidence type="ECO:0000256" key="12">
    <source>
        <dbReference type="SAM" id="MobiDB-lite"/>
    </source>
</evidence>
<reference evidence="15 16" key="1">
    <citation type="submission" date="2015-05" db="EMBL/GenBank/DDBJ databases">
        <title>Distinctive expansion of gene families associated with plant cell wall degradation and secondary metabolism in the genomes of grapevine trunk pathogens.</title>
        <authorList>
            <person name="Lawrence D.P."/>
            <person name="Travadon R."/>
            <person name="Rolshausen P.E."/>
            <person name="Baumgartner K."/>
        </authorList>
    </citation>
    <scope>NUCLEOTIDE SEQUENCE [LARGE SCALE GENOMIC DNA]</scope>
    <source>
        <strain evidence="15">UCRPC4</strain>
    </source>
</reference>
<dbReference type="GO" id="GO:0032995">
    <property type="term" value="P:regulation of fungal-type cell wall biogenesis"/>
    <property type="evidence" value="ECO:0007669"/>
    <property type="project" value="EnsemblFungi"/>
</dbReference>
<evidence type="ECO:0000313" key="15">
    <source>
        <dbReference type="EMBL" id="KKY24970.1"/>
    </source>
</evidence>
<dbReference type="GO" id="GO:0000920">
    <property type="term" value="P:septum digestion after cytokinesis"/>
    <property type="evidence" value="ECO:0007669"/>
    <property type="project" value="EnsemblFungi"/>
</dbReference>
<organism evidence="15 16">
    <name type="scientific">Phaeomoniella chlamydospora</name>
    <name type="common">Phaeoacremonium chlamydosporum</name>
    <dbReference type="NCBI Taxonomy" id="158046"/>
    <lineage>
        <taxon>Eukaryota</taxon>
        <taxon>Fungi</taxon>
        <taxon>Dikarya</taxon>
        <taxon>Ascomycota</taxon>
        <taxon>Pezizomycotina</taxon>
        <taxon>Eurotiomycetes</taxon>
        <taxon>Chaetothyriomycetidae</taxon>
        <taxon>Phaeomoniellales</taxon>
        <taxon>Phaeomoniellaceae</taxon>
        <taxon>Phaeomoniella</taxon>
    </lineage>
</organism>
<dbReference type="SMART" id="SM00220">
    <property type="entry name" value="S_TKc"/>
    <property type="match status" value="1"/>
</dbReference>
<dbReference type="GO" id="GO:0032153">
    <property type="term" value="C:cell division site"/>
    <property type="evidence" value="ECO:0007669"/>
    <property type="project" value="EnsemblFungi"/>
</dbReference>
<keyword evidence="5 11" id="KW-0547">Nucleotide-binding</keyword>
<feature type="compositionally biased region" description="Polar residues" evidence="12">
    <location>
        <begin position="91"/>
        <end position="116"/>
    </location>
</feature>
<feature type="compositionally biased region" description="Basic and acidic residues" evidence="12">
    <location>
        <begin position="175"/>
        <end position="184"/>
    </location>
</feature>
<keyword evidence="6 15" id="KW-0418">Kinase</keyword>
<dbReference type="InterPro" id="IPR017441">
    <property type="entry name" value="Protein_kinase_ATP_BS"/>
</dbReference>
<feature type="compositionally biased region" description="Polar residues" evidence="12">
    <location>
        <begin position="147"/>
        <end position="156"/>
    </location>
</feature>